<proteinExistence type="predicted"/>
<dbReference type="Pfam" id="PF11378">
    <property type="entry name" value="DUF3181"/>
    <property type="match status" value="1"/>
</dbReference>
<name>A0A7C3PMZ7_9CYAN</name>
<dbReference type="AlphaFoldDB" id="A0A7C3PMZ7"/>
<evidence type="ECO:0000313" key="1">
    <source>
        <dbReference type="EMBL" id="HFM97837.1"/>
    </source>
</evidence>
<gene>
    <name evidence="1" type="ORF">ENR64_08710</name>
</gene>
<reference evidence="1" key="1">
    <citation type="journal article" date="2020" name="mSystems">
        <title>Genome- and Community-Level Interaction Insights into Carbon Utilization and Element Cycling Functions of Hydrothermarchaeota in Hydrothermal Sediment.</title>
        <authorList>
            <person name="Zhou Z."/>
            <person name="Liu Y."/>
            <person name="Xu W."/>
            <person name="Pan J."/>
            <person name="Luo Z.H."/>
            <person name="Li M."/>
        </authorList>
    </citation>
    <scope>NUCLEOTIDE SEQUENCE [LARGE SCALE GENOMIC DNA]</scope>
    <source>
        <strain evidence="1">SpSt-418</strain>
    </source>
</reference>
<sequence length="102" mass="11555">MAAKSETEMIEALTDEIGKEVYIDVAKWHLYLRDAHLDKMLAEQLYPMLKDRSVSEDAVQKVLQGVSIKIGGGKRELSLSDLLPMQSQVALMEVLDNFQDKF</sequence>
<organism evidence="1">
    <name type="scientific">Oscillatoriales cyanobacterium SpSt-418</name>
    <dbReference type="NCBI Taxonomy" id="2282169"/>
    <lineage>
        <taxon>Bacteria</taxon>
        <taxon>Bacillati</taxon>
        <taxon>Cyanobacteriota</taxon>
        <taxon>Cyanophyceae</taxon>
        <taxon>Oscillatoriophycideae</taxon>
        <taxon>Oscillatoriales</taxon>
    </lineage>
</organism>
<comment type="caution">
    <text evidence="1">The sequence shown here is derived from an EMBL/GenBank/DDBJ whole genome shotgun (WGS) entry which is preliminary data.</text>
</comment>
<protein>
    <submittedName>
        <fullName evidence="1">DUF3181 family protein</fullName>
    </submittedName>
</protein>
<dbReference type="InterPro" id="IPR021518">
    <property type="entry name" value="DUF3181"/>
</dbReference>
<dbReference type="EMBL" id="DSRU01000114">
    <property type="protein sequence ID" value="HFM97837.1"/>
    <property type="molecule type" value="Genomic_DNA"/>
</dbReference>
<accession>A0A7C3PMZ7</accession>